<dbReference type="STRING" id="1653334.GA0071312_0202"/>
<dbReference type="EMBL" id="LJSX01000026">
    <property type="protein sequence ID" value="KPQ09542.1"/>
    <property type="molecule type" value="Genomic_DNA"/>
</dbReference>
<dbReference type="RefSeq" id="WP_074443260.1">
    <property type="nucleotide sequence ID" value="NZ_FMBM01000001.1"/>
</dbReference>
<evidence type="ECO:0000313" key="3">
    <source>
        <dbReference type="EMBL" id="SCC78298.1"/>
    </source>
</evidence>
<reference evidence="2 4" key="1">
    <citation type="submission" date="2015-09" db="EMBL/GenBank/DDBJ databases">
        <title>Identification and resolution of microdiversity through metagenomic sequencing of parallel consortia.</title>
        <authorList>
            <person name="Nelson W.C."/>
            <person name="Romine M.F."/>
            <person name="Lindemann S.R."/>
        </authorList>
    </citation>
    <scope>NUCLEOTIDE SEQUENCE [LARGE SCALE GENOMIC DNA]</scope>
    <source>
        <strain evidence="2">HL-109</strain>
    </source>
</reference>
<reference evidence="3 5" key="2">
    <citation type="submission" date="2016-08" db="EMBL/GenBank/DDBJ databases">
        <authorList>
            <person name="Varghese N."/>
            <person name="Submissions Spin"/>
        </authorList>
    </citation>
    <scope>NUCLEOTIDE SEQUENCE [LARGE SCALE GENOMIC DNA]</scope>
    <source>
        <strain evidence="3 5">HL-109</strain>
    </source>
</reference>
<protein>
    <submittedName>
        <fullName evidence="2">Uncharacterized protein</fullName>
    </submittedName>
</protein>
<evidence type="ECO:0000313" key="5">
    <source>
        <dbReference type="Proteomes" id="UP000182800"/>
    </source>
</evidence>
<evidence type="ECO:0000313" key="2">
    <source>
        <dbReference type="EMBL" id="KPQ09542.1"/>
    </source>
</evidence>
<dbReference type="PATRIC" id="fig|1653334.4.peg.665"/>
<dbReference type="Proteomes" id="UP000050497">
    <property type="component" value="Unassembled WGS sequence"/>
</dbReference>
<accession>A0A0P7X4B5</accession>
<feature type="compositionally biased region" description="Low complexity" evidence="1">
    <location>
        <begin position="64"/>
        <end position="73"/>
    </location>
</feature>
<name>A0A0P7X4B5_9HYPH</name>
<gene>
    <name evidence="3" type="ORF">GA0071312_0202</name>
    <name evidence="2" type="ORF">HLUCCO17_14580</name>
</gene>
<dbReference type="Proteomes" id="UP000182800">
    <property type="component" value="Unassembled WGS sequence"/>
</dbReference>
<dbReference type="EMBL" id="FMBM01000001">
    <property type="protein sequence ID" value="SCC78298.1"/>
    <property type="molecule type" value="Genomic_DNA"/>
</dbReference>
<feature type="compositionally biased region" description="Basic and acidic residues" evidence="1">
    <location>
        <begin position="47"/>
        <end position="63"/>
    </location>
</feature>
<evidence type="ECO:0000313" key="4">
    <source>
        <dbReference type="Proteomes" id="UP000050497"/>
    </source>
</evidence>
<keyword evidence="5" id="KW-1185">Reference proteome</keyword>
<dbReference type="OrthoDB" id="7205119at2"/>
<sequence length="108" mass="12057">MARSRRTEERALDKDELAFVEKSHHPAIKELADKDLADLIRQLRDRRDKARDVANRQRREMRGKAAPAGAKGASDNTGTKEKLAILAAALKRANKERDRRGEGAVEAA</sequence>
<feature type="region of interest" description="Disordered" evidence="1">
    <location>
        <begin position="47"/>
        <end position="79"/>
    </location>
</feature>
<evidence type="ECO:0000256" key="1">
    <source>
        <dbReference type="SAM" id="MobiDB-lite"/>
    </source>
</evidence>
<dbReference type="AlphaFoldDB" id="A0A0P7X4B5"/>
<organism evidence="2 4">
    <name type="scientific">Saliniramus fredricksonii</name>
    <dbReference type="NCBI Taxonomy" id="1653334"/>
    <lineage>
        <taxon>Bacteria</taxon>
        <taxon>Pseudomonadati</taxon>
        <taxon>Pseudomonadota</taxon>
        <taxon>Alphaproteobacteria</taxon>
        <taxon>Hyphomicrobiales</taxon>
        <taxon>Salinarimonadaceae</taxon>
        <taxon>Saliniramus</taxon>
    </lineage>
</organism>
<proteinExistence type="predicted"/>
<comment type="caution">
    <text evidence="2">The sequence shown here is derived from an EMBL/GenBank/DDBJ whole genome shotgun (WGS) entry which is preliminary data.</text>
</comment>